<dbReference type="Proteomes" id="UP000282674">
    <property type="component" value="Unassembled WGS sequence"/>
</dbReference>
<comment type="similarity">
    <text evidence="1">Belongs to the WXG100 family.</text>
</comment>
<gene>
    <name evidence="2" type="ORF">EBO15_32560</name>
</gene>
<accession>A0A3M2LM35</accession>
<dbReference type="SUPFAM" id="SSF140453">
    <property type="entry name" value="EsxAB dimer-like"/>
    <property type="match status" value="1"/>
</dbReference>
<organism evidence="2 3">
    <name type="scientific">Actinomadura harenae</name>
    <dbReference type="NCBI Taxonomy" id="2483351"/>
    <lineage>
        <taxon>Bacteria</taxon>
        <taxon>Bacillati</taxon>
        <taxon>Actinomycetota</taxon>
        <taxon>Actinomycetes</taxon>
        <taxon>Streptosporangiales</taxon>
        <taxon>Thermomonosporaceae</taxon>
        <taxon>Actinomadura</taxon>
    </lineage>
</organism>
<evidence type="ECO:0000313" key="3">
    <source>
        <dbReference type="Proteomes" id="UP000282674"/>
    </source>
</evidence>
<evidence type="ECO:0000256" key="1">
    <source>
        <dbReference type="RuleBase" id="RU362001"/>
    </source>
</evidence>
<comment type="caution">
    <text evidence="2">The sequence shown here is derived from an EMBL/GenBank/DDBJ whole genome shotgun (WGS) entry which is preliminary data.</text>
</comment>
<reference evidence="2 3" key="1">
    <citation type="submission" date="2018-10" db="EMBL/GenBank/DDBJ databases">
        <title>Isolation from soil.</title>
        <authorList>
            <person name="Hu J."/>
        </authorList>
    </citation>
    <scope>NUCLEOTIDE SEQUENCE [LARGE SCALE GENOMIC DNA]</scope>
    <source>
        <strain evidence="2 3">NEAU-Ht49</strain>
    </source>
</reference>
<sequence>MVSDSYTKANFGTLQQAQADFSLTYRALVDELQDLEKELEKHLQQWEGDAVQAYWDAKRQWDAAAQHIGTVLNQLGVVIGEAHSNYSAAERKNQGIWAG</sequence>
<keyword evidence="3" id="KW-1185">Reference proteome</keyword>
<protein>
    <recommendedName>
        <fullName evidence="1">ESAT-6-like protein</fullName>
    </recommendedName>
</protein>
<name>A0A3M2LM35_9ACTN</name>
<dbReference type="EMBL" id="RFFG01000084">
    <property type="protein sequence ID" value="RMI38501.1"/>
    <property type="molecule type" value="Genomic_DNA"/>
</dbReference>
<dbReference type="Pfam" id="PF06013">
    <property type="entry name" value="WXG100"/>
    <property type="match status" value="1"/>
</dbReference>
<dbReference type="InterPro" id="IPR036689">
    <property type="entry name" value="ESAT-6-like_sf"/>
</dbReference>
<dbReference type="Gene3D" id="1.10.287.1060">
    <property type="entry name" value="ESAT-6-like"/>
    <property type="match status" value="1"/>
</dbReference>
<dbReference type="NCBIfam" id="TIGR03930">
    <property type="entry name" value="WXG100_ESAT6"/>
    <property type="match status" value="1"/>
</dbReference>
<dbReference type="AlphaFoldDB" id="A0A3M2LM35"/>
<evidence type="ECO:0000313" key="2">
    <source>
        <dbReference type="EMBL" id="RMI38501.1"/>
    </source>
</evidence>
<dbReference type="InterPro" id="IPR010310">
    <property type="entry name" value="T7SS_ESAT-6-like"/>
</dbReference>
<proteinExistence type="inferred from homology"/>